<evidence type="ECO:0000313" key="3">
    <source>
        <dbReference type="Proteomes" id="UP000036045"/>
    </source>
</evidence>
<reference evidence="2 3" key="1">
    <citation type="submission" date="2015-05" db="EMBL/GenBank/DDBJ databases">
        <title>Whole genome sequence and identification of bacterial endophytes from Costus igneus.</title>
        <authorList>
            <person name="Lee Y.P."/>
            <person name="Gan H.M."/>
            <person name="Eng W."/>
            <person name="Wheatley M.S."/>
            <person name="Caraballo A."/>
            <person name="Polter S."/>
            <person name="Savka M.A."/>
            <person name="Hudson A.O."/>
        </authorList>
    </citation>
    <scope>NUCLEOTIDE SEQUENCE [LARGE SCALE GENOMIC DNA]</scope>
    <source>
        <strain evidence="2 3">RIT379</strain>
    </source>
</reference>
<keyword evidence="3" id="KW-1185">Reference proteome</keyword>
<organism evidence="2 3">
    <name type="scientific">Niallia circulans</name>
    <name type="common">Bacillus circulans</name>
    <dbReference type="NCBI Taxonomy" id="1397"/>
    <lineage>
        <taxon>Bacteria</taxon>
        <taxon>Bacillati</taxon>
        <taxon>Bacillota</taxon>
        <taxon>Bacilli</taxon>
        <taxon>Bacillales</taxon>
        <taxon>Bacillaceae</taxon>
        <taxon>Niallia</taxon>
    </lineage>
</organism>
<keyword evidence="1" id="KW-0812">Transmembrane</keyword>
<dbReference type="InterPro" id="IPR011989">
    <property type="entry name" value="ARM-like"/>
</dbReference>
<feature type="transmembrane region" description="Helical" evidence="1">
    <location>
        <begin position="7"/>
        <end position="28"/>
    </location>
</feature>
<dbReference type="PATRIC" id="fig|1397.4.peg.857"/>
<keyword evidence="1" id="KW-1133">Transmembrane helix</keyword>
<evidence type="ECO:0000313" key="2">
    <source>
        <dbReference type="EMBL" id="KLV25863.1"/>
    </source>
</evidence>
<dbReference type="Pfam" id="PF13646">
    <property type="entry name" value="HEAT_2"/>
    <property type="match status" value="1"/>
</dbReference>
<evidence type="ECO:0000256" key="1">
    <source>
        <dbReference type="SAM" id="Phobius"/>
    </source>
</evidence>
<dbReference type="Gene3D" id="1.25.10.10">
    <property type="entry name" value="Leucine-rich Repeat Variant"/>
    <property type="match status" value="1"/>
</dbReference>
<dbReference type="AlphaFoldDB" id="A0A0J1IIV9"/>
<keyword evidence="1" id="KW-0472">Membrane</keyword>
<dbReference type="InterPro" id="IPR016024">
    <property type="entry name" value="ARM-type_fold"/>
</dbReference>
<accession>A0A0J1IIV9</accession>
<gene>
    <name evidence="2" type="ORF">ABW02_13610</name>
</gene>
<dbReference type="RefSeq" id="WP_047942763.1">
    <property type="nucleotide sequence ID" value="NZ_JABRVN010000010.1"/>
</dbReference>
<sequence>MEQEIRVLQIISIILFATLLCLLTYLVIRKIIENRQDNQINERKKQLIGPIFSYLREGKERLKDIKQTRIDKQAIEQVLTDFSERIEGEQEEERLLELAEFYLIDKYRKEIKSRYWSKRMNVLYKIEDFHMKEIEHQVISRLSKRNCHKEEKIQIYRILAAFQSENIWSLINKDEELTEKNYRSILLRLKPESFRKFIQPFYYCREALQLAILDVISMKKKVEYVQFIESVFAKYEEEIRLRALKAIASIGYVRNIEDYVFLADSEVWQERMMVAKLLGTSSSLDKYIPLLVKLLHDSSWWVRSQAAESIISFKKGREVLFEVVNQSEDKFAKDMAREWLNKGVY</sequence>
<protein>
    <submittedName>
        <fullName evidence="2">Uncharacterized protein</fullName>
    </submittedName>
</protein>
<comment type="caution">
    <text evidence="2">The sequence shown here is derived from an EMBL/GenBank/DDBJ whole genome shotgun (WGS) entry which is preliminary data.</text>
</comment>
<dbReference type="SUPFAM" id="SSF48371">
    <property type="entry name" value="ARM repeat"/>
    <property type="match status" value="2"/>
</dbReference>
<name>A0A0J1IIV9_NIACI</name>
<dbReference type="EMBL" id="LDPH01000012">
    <property type="protein sequence ID" value="KLV25863.1"/>
    <property type="molecule type" value="Genomic_DNA"/>
</dbReference>
<proteinExistence type="predicted"/>
<dbReference type="OrthoDB" id="2112914at2"/>
<dbReference type="Proteomes" id="UP000036045">
    <property type="component" value="Unassembled WGS sequence"/>
</dbReference>